<dbReference type="AlphaFoldDB" id="A0A5J4YU87"/>
<dbReference type="Proteomes" id="UP000324585">
    <property type="component" value="Unassembled WGS sequence"/>
</dbReference>
<evidence type="ECO:0008006" key="4">
    <source>
        <dbReference type="Google" id="ProtNLM"/>
    </source>
</evidence>
<proteinExistence type="predicted"/>
<comment type="caution">
    <text evidence="2">The sequence shown here is derived from an EMBL/GenBank/DDBJ whole genome shotgun (WGS) entry which is preliminary data.</text>
</comment>
<protein>
    <recommendedName>
        <fullName evidence="4">O-fucosyltransferase family protein</fullName>
    </recommendedName>
</protein>
<feature type="transmembrane region" description="Helical" evidence="1">
    <location>
        <begin position="56"/>
        <end position="74"/>
    </location>
</feature>
<reference evidence="3" key="1">
    <citation type="journal article" date="2019" name="Nat. Commun.">
        <title>Expansion of phycobilisome linker gene families in mesophilic red algae.</title>
        <authorList>
            <person name="Lee J."/>
            <person name="Kim D."/>
            <person name="Bhattacharya D."/>
            <person name="Yoon H.S."/>
        </authorList>
    </citation>
    <scope>NUCLEOTIDE SEQUENCE [LARGE SCALE GENOMIC DNA]</scope>
    <source>
        <strain evidence="3">CCMP 1328</strain>
    </source>
</reference>
<evidence type="ECO:0000256" key="1">
    <source>
        <dbReference type="SAM" id="Phobius"/>
    </source>
</evidence>
<sequence length="495" mass="55600">MGGMAAPDETVLPVGVTLARRWRKGLERARGALAERLAQRVRAGALVPHLRMSGGLVAALLVLLSTLLGIVYFMPPVRTQPLVLDENGRVRLSGSQGDAALDPDDPPAINYTQVRLEQERVFQNSMKLLEEERRLEDSVKALRGSTFIIQPPPLTYGLGNQLQVLNNAFRLAMLLGGRLVKPVLAETWHNEPWMKNLTSKQLRRKTHTMSVFDAIQPTELSEKVIMDDRVICSKHSVLLAANKRWSLNKTSVDFLHDTFASYVLNRRLDFNSMRIVAFGELMSDCKGQIPCVAAQLTPRPGSYEHMCLFVVESNVNSLKVNNETLATLFDALVVRDTFKSKFMNLSHVEMDSVVAFHMRWNERHCPLEVDMEHPIVCLFGSHKQRDGLNTLLPVDKFLEILEATVQSMDGITSAMFLFSPFAPENVTKQLQAAPFVTPYPFGMMHGLDRNLVDFLVAVDAGHFLADPYSSWSDVVAETRRRRGLPVHVMSPEDWT</sequence>
<gene>
    <name evidence="2" type="ORF">FVE85_4298</name>
</gene>
<name>A0A5J4YU87_PORPP</name>
<keyword evidence="1" id="KW-1133">Transmembrane helix</keyword>
<keyword evidence="3" id="KW-1185">Reference proteome</keyword>
<accession>A0A5J4YU87</accession>
<evidence type="ECO:0000313" key="2">
    <source>
        <dbReference type="EMBL" id="KAA8494323.1"/>
    </source>
</evidence>
<keyword evidence="1" id="KW-0472">Membrane</keyword>
<keyword evidence="1" id="KW-0812">Transmembrane</keyword>
<dbReference type="EMBL" id="VRMN01000005">
    <property type="protein sequence ID" value="KAA8494323.1"/>
    <property type="molecule type" value="Genomic_DNA"/>
</dbReference>
<organism evidence="2 3">
    <name type="scientific">Porphyridium purpureum</name>
    <name type="common">Red alga</name>
    <name type="synonym">Porphyridium cruentum</name>
    <dbReference type="NCBI Taxonomy" id="35688"/>
    <lineage>
        <taxon>Eukaryota</taxon>
        <taxon>Rhodophyta</taxon>
        <taxon>Bangiophyceae</taxon>
        <taxon>Porphyridiales</taxon>
        <taxon>Porphyridiaceae</taxon>
        <taxon>Porphyridium</taxon>
    </lineage>
</organism>
<evidence type="ECO:0000313" key="3">
    <source>
        <dbReference type="Proteomes" id="UP000324585"/>
    </source>
</evidence>